<organism evidence="1">
    <name type="scientific">hydrothermal vent metagenome</name>
    <dbReference type="NCBI Taxonomy" id="652676"/>
    <lineage>
        <taxon>unclassified sequences</taxon>
        <taxon>metagenomes</taxon>
        <taxon>ecological metagenomes</taxon>
    </lineage>
</organism>
<sequence length="121" mass="14206">MEFFYNSLADKPTLGGINYDFIDKNVTRRKDKVEDEYDILLVNGKDIAIIETKYKAHTADIEKLINKKYENFKKLYPEYKDYNHHLGLASFNINEDVKELASQNKVMLLQRKGDIIETIMP</sequence>
<protein>
    <recommendedName>
        <fullName evidence="2">DUF234 domain-containing protein</fullName>
    </recommendedName>
</protein>
<dbReference type="InterPro" id="IPR011335">
    <property type="entry name" value="Restrct_endonuc-II-like"/>
</dbReference>
<name>A0A1W1EKH1_9ZZZZ</name>
<gene>
    <name evidence="1" type="ORF">MNB_SV-15-944</name>
</gene>
<evidence type="ECO:0000313" key="1">
    <source>
        <dbReference type="EMBL" id="SHO81378.1"/>
    </source>
</evidence>
<proteinExistence type="predicted"/>
<dbReference type="EMBL" id="FRYL01000038">
    <property type="protein sequence ID" value="SHO81378.1"/>
    <property type="molecule type" value="Genomic_DNA"/>
</dbReference>
<dbReference type="AlphaFoldDB" id="A0A1W1EKH1"/>
<dbReference type="SUPFAM" id="SSF52980">
    <property type="entry name" value="Restriction endonuclease-like"/>
    <property type="match status" value="1"/>
</dbReference>
<evidence type="ECO:0008006" key="2">
    <source>
        <dbReference type="Google" id="ProtNLM"/>
    </source>
</evidence>
<reference evidence="1" key="1">
    <citation type="submission" date="2016-10" db="EMBL/GenBank/DDBJ databases">
        <authorList>
            <person name="de Groot N.N."/>
        </authorList>
    </citation>
    <scope>NUCLEOTIDE SEQUENCE</scope>
</reference>
<accession>A0A1W1EKH1</accession>